<keyword evidence="5" id="KW-0694">RNA-binding</keyword>
<dbReference type="PROSITE" id="PS00053">
    <property type="entry name" value="RIBOSOMAL_S8"/>
    <property type="match status" value="1"/>
</dbReference>
<protein>
    <recommendedName>
        <fullName evidence="4 5">Small ribosomal subunit protein uS8</fullName>
    </recommendedName>
</protein>
<evidence type="ECO:0000256" key="1">
    <source>
        <dbReference type="ARBA" id="ARBA00006471"/>
    </source>
</evidence>
<dbReference type="EMBL" id="LCAB01000018">
    <property type="protein sequence ID" value="KKR82081.1"/>
    <property type="molecule type" value="Genomic_DNA"/>
</dbReference>
<evidence type="ECO:0000256" key="5">
    <source>
        <dbReference type="HAMAP-Rule" id="MF_01302"/>
    </source>
</evidence>
<dbReference type="InterPro" id="IPR047863">
    <property type="entry name" value="Ribosomal_uS8_CS"/>
</dbReference>
<evidence type="ECO:0000256" key="2">
    <source>
        <dbReference type="ARBA" id="ARBA00022980"/>
    </source>
</evidence>
<accession>A0A0G0U4J2</accession>
<dbReference type="GO" id="GO:0006412">
    <property type="term" value="P:translation"/>
    <property type="evidence" value="ECO:0007669"/>
    <property type="project" value="UniProtKB-UniRule"/>
</dbReference>
<evidence type="ECO:0000256" key="4">
    <source>
        <dbReference type="ARBA" id="ARBA00035258"/>
    </source>
</evidence>
<dbReference type="GO" id="GO:0005840">
    <property type="term" value="C:ribosome"/>
    <property type="evidence" value="ECO:0007669"/>
    <property type="project" value="UniProtKB-KW"/>
</dbReference>
<dbReference type="InterPro" id="IPR000630">
    <property type="entry name" value="Ribosomal_uS8"/>
</dbReference>
<comment type="function">
    <text evidence="5">One of the primary rRNA binding proteins, it binds directly to 16S rRNA central domain where it helps coordinate assembly of the platform of the 30S subunit.</text>
</comment>
<dbReference type="Proteomes" id="UP000034601">
    <property type="component" value="Unassembled WGS sequence"/>
</dbReference>
<evidence type="ECO:0000256" key="6">
    <source>
        <dbReference type="RuleBase" id="RU003660"/>
    </source>
</evidence>
<sequence length="124" mass="13963">MDKVADLLIRIKNGYMASRKEVTVSYSNLGKAILALLQQEGYIESYEALEREIKVVLKYENRLPVLTDVKRVSKPGRRVYKGSRVLPWVYDGLGIAIVSTPKGVMSDKQARKEGVGGEVMAYIW</sequence>
<keyword evidence="2 5" id="KW-0689">Ribosomal protein</keyword>
<dbReference type="GO" id="GO:0019843">
    <property type="term" value="F:rRNA binding"/>
    <property type="evidence" value="ECO:0007669"/>
    <property type="project" value="UniProtKB-UniRule"/>
</dbReference>
<comment type="caution">
    <text evidence="7">The sequence shown here is derived from an EMBL/GenBank/DDBJ whole genome shotgun (WGS) entry which is preliminary data.</text>
</comment>
<evidence type="ECO:0000313" key="8">
    <source>
        <dbReference type="Proteomes" id="UP000034601"/>
    </source>
</evidence>
<comment type="subunit">
    <text evidence="5">Part of the 30S ribosomal subunit. Contacts proteins S5 and S12.</text>
</comment>
<dbReference type="GO" id="GO:0005737">
    <property type="term" value="C:cytoplasm"/>
    <property type="evidence" value="ECO:0007669"/>
    <property type="project" value="UniProtKB-ARBA"/>
</dbReference>
<dbReference type="GO" id="GO:1990904">
    <property type="term" value="C:ribonucleoprotein complex"/>
    <property type="evidence" value="ECO:0007669"/>
    <property type="project" value="UniProtKB-KW"/>
</dbReference>
<keyword evidence="3 5" id="KW-0687">Ribonucleoprotein</keyword>
<reference evidence="7 8" key="1">
    <citation type="journal article" date="2015" name="Nature">
        <title>rRNA introns, odd ribosomes, and small enigmatic genomes across a large radiation of phyla.</title>
        <authorList>
            <person name="Brown C.T."/>
            <person name="Hug L.A."/>
            <person name="Thomas B.C."/>
            <person name="Sharon I."/>
            <person name="Castelle C.J."/>
            <person name="Singh A."/>
            <person name="Wilkins M.J."/>
            <person name="Williams K.H."/>
            <person name="Banfield J.F."/>
        </authorList>
    </citation>
    <scope>NUCLEOTIDE SEQUENCE [LARGE SCALE GENOMIC DNA]</scope>
</reference>
<evidence type="ECO:0000256" key="3">
    <source>
        <dbReference type="ARBA" id="ARBA00023274"/>
    </source>
</evidence>
<keyword evidence="5" id="KW-0699">rRNA-binding</keyword>
<dbReference type="GO" id="GO:0003735">
    <property type="term" value="F:structural constituent of ribosome"/>
    <property type="evidence" value="ECO:0007669"/>
    <property type="project" value="InterPro"/>
</dbReference>
<dbReference type="InterPro" id="IPR035987">
    <property type="entry name" value="Ribosomal_uS8_sf"/>
</dbReference>
<evidence type="ECO:0000313" key="7">
    <source>
        <dbReference type="EMBL" id="KKR82081.1"/>
    </source>
</evidence>
<gene>
    <name evidence="5" type="primary">rpsH</name>
    <name evidence="7" type="ORF">UU29_C0018G0008</name>
</gene>
<dbReference type="FunFam" id="3.30.1490.10:FF:000001">
    <property type="entry name" value="30S ribosomal protein S8"/>
    <property type="match status" value="1"/>
</dbReference>
<dbReference type="Gene3D" id="3.30.1490.10">
    <property type="match status" value="1"/>
</dbReference>
<dbReference type="NCBIfam" id="NF001109">
    <property type="entry name" value="PRK00136.1"/>
    <property type="match status" value="1"/>
</dbReference>
<dbReference type="PATRIC" id="fig|1618424.3.peg.1071"/>
<dbReference type="PANTHER" id="PTHR11758">
    <property type="entry name" value="40S RIBOSOMAL PROTEIN S15A"/>
    <property type="match status" value="1"/>
</dbReference>
<dbReference type="Pfam" id="PF00410">
    <property type="entry name" value="Ribosomal_S8"/>
    <property type="match status" value="1"/>
</dbReference>
<dbReference type="AlphaFoldDB" id="A0A0G0U4J2"/>
<comment type="similarity">
    <text evidence="1 5 6">Belongs to the universal ribosomal protein uS8 family.</text>
</comment>
<dbReference type="HAMAP" id="MF_01302_B">
    <property type="entry name" value="Ribosomal_uS8_B"/>
    <property type="match status" value="1"/>
</dbReference>
<proteinExistence type="inferred from homology"/>
<dbReference type="Gene3D" id="3.30.1370.30">
    <property type="match status" value="1"/>
</dbReference>
<dbReference type="SUPFAM" id="SSF56047">
    <property type="entry name" value="Ribosomal protein S8"/>
    <property type="match status" value="1"/>
</dbReference>
<organism evidence="7 8">
    <name type="scientific">Candidatus Daviesbacteria bacterium GW2011_GWA2_40_9</name>
    <dbReference type="NCBI Taxonomy" id="1618424"/>
    <lineage>
        <taxon>Bacteria</taxon>
        <taxon>Candidatus Daviesiibacteriota</taxon>
    </lineage>
</organism>
<name>A0A0G0U4J2_9BACT</name>